<protein>
    <recommendedName>
        <fullName evidence="9">Phenol 2-monooxygenase</fullName>
    </recommendedName>
</protein>
<evidence type="ECO:0000259" key="5">
    <source>
        <dbReference type="Pfam" id="PF01494"/>
    </source>
</evidence>
<dbReference type="GO" id="GO:0071949">
    <property type="term" value="F:FAD binding"/>
    <property type="evidence" value="ECO:0007669"/>
    <property type="project" value="InterPro"/>
</dbReference>
<sequence>MDATSESEVDVLIVGAGPAGLMLATWLSKLNIRTRIIDKRPACIATGQADGFQCRTLEILDSFGIDRVWKEANRMLEVCFWNPDADGVIRRTGRTPDTPKGFSRFTECVLHQGRMERFFLDHLREDGDTVRVERPVLPSVLTIDESALDDPSAYPITVRLRHFTDEQATPDNPPGSDIPNGLFRSNLTADDTDSLIKTSSDASTNRDEIVRARYLVGCDGAHSWVRKQLGFKMEGEHTEIIWGVLDVIPVTDFPDIRVRSLIHSASAGSLMVIPRENRVVRLYIQLKEVSEGGGAVDRSKVTPGQILAAAQKIIAPYTLTYERCDWFTAYQIAQRVSDRFDLSERVFLAGDAVHTHSPKAGQGQNVSLQDSYNLGWKIGLVVRGQATRDILKTYASERQQIARDLIAFDQKFSKLFSGRPAKDVSDETGISLEEFRSVFHQGAVFAAGLSVDYGPNVLVVKEDDGDVHCVPSLASKIPIGMRLASHKVINQSDALPVELQRLLPSDGRFRLVVFPGDISNLDIRTRYDKLGEYLSNPTGVISAYTSRTAARDSVIEVLTVHSASRTEIELQELPEAFHPFDKARGWDYRKVYADDESYHEGHGRVYENFGIDGEEGCIVVVRPDGYVATIVRMDDTRSLEAYFARFMIKA</sequence>
<reference evidence="7" key="1">
    <citation type="submission" date="2023-01" db="EMBL/GenBank/DDBJ databases">
        <title>The chitinases involved in constricting ring structure development in the nematode-trapping fungus Drechslerella dactyloides.</title>
        <authorList>
            <person name="Wang R."/>
            <person name="Zhang L."/>
            <person name="Tang P."/>
            <person name="Li S."/>
            <person name="Liang L."/>
        </authorList>
    </citation>
    <scope>NUCLEOTIDE SEQUENCE</scope>
    <source>
        <strain evidence="7">YMF1.00031</strain>
    </source>
</reference>
<evidence type="ECO:0008006" key="9">
    <source>
        <dbReference type="Google" id="ProtNLM"/>
    </source>
</evidence>
<comment type="caution">
    <text evidence="7">The sequence shown here is derived from an EMBL/GenBank/DDBJ whole genome shotgun (WGS) entry which is preliminary data.</text>
</comment>
<proteinExistence type="inferred from homology"/>
<dbReference type="InterPro" id="IPR036188">
    <property type="entry name" value="FAD/NAD-bd_sf"/>
</dbReference>
<evidence type="ECO:0000256" key="3">
    <source>
        <dbReference type="ARBA" id="ARBA00022827"/>
    </source>
</evidence>
<dbReference type="Gene3D" id="3.50.50.60">
    <property type="entry name" value="FAD/NAD(P)-binding domain"/>
    <property type="match status" value="1"/>
</dbReference>
<dbReference type="SUPFAM" id="SSF54373">
    <property type="entry name" value="FAD-linked reductases, C-terminal domain"/>
    <property type="match status" value="1"/>
</dbReference>
<dbReference type="CDD" id="cd02979">
    <property type="entry name" value="PHOX_C"/>
    <property type="match status" value="1"/>
</dbReference>
<feature type="domain" description="Phenol hydroxylase-like C-terminal dimerisation" evidence="6">
    <location>
        <begin position="451"/>
        <end position="649"/>
    </location>
</feature>
<gene>
    <name evidence="7" type="ORF">Dda_6596</name>
</gene>
<dbReference type="Gene3D" id="3.30.9.10">
    <property type="entry name" value="D-Amino Acid Oxidase, subunit A, domain 2"/>
    <property type="match status" value="1"/>
</dbReference>
<dbReference type="AlphaFoldDB" id="A0AAD6IY35"/>
<accession>A0AAD6IY35</accession>
<name>A0AAD6IY35_DREDA</name>
<dbReference type="Proteomes" id="UP001221413">
    <property type="component" value="Unassembled WGS sequence"/>
</dbReference>
<dbReference type="InterPro" id="IPR002938">
    <property type="entry name" value="FAD-bd"/>
</dbReference>
<dbReference type="InterPro" id="IPR012941">
    <property type="entry name" value="Phe_hydrox_C_dim_dom"/>
</dbReference>
<dbReference type="Pfam" id="PF07976">
    <property type="entry name" value="Phe_hydrox_dim"/>
    <property type="match status" value="1"/>
</dbReference>
<evidence type="ECO:0000313" key="8">
    <source>
        <dbReference type="Proteomes" id="UP001221413"/>
    </source>
</evidence>
<dbReference type="SUPFAM" id="SSF52833">
    <property type="entry name" value="Thioredoxin-like"/>
    <property type="match status" value="1"/>
</dbReference>
<dbReference type="PANTHER" id="PTHR43004:SF20">
    <property type="entry name" value="2-MONOOXYGENASE, PUTATIVE (AFU_ORTHOLOGUE AFUA_1G13660)-RELATED"/>
    <property type="match status" value="1"/>
</dbReference>
<feature type="domain" description="FAD-binding" evidence="5">
    <location>
        <begin position="192"/>
        <end position="408"/>
    </location>
</feature>
<evidence type="ECO:0000256" key="1">
    <source>
        <dbReference type="ARBA" id="ARBA00007801"/>
    </source>
</evidence>
<keyword evidence="3" id="KW-0274">FAD</keyword>
<evidence type="ECO:0000259" key="6">
    <source>
        <dbReference type="Pfam" id="PF07976"/>
    </source>
</evidence>
<dbReference type="GO" id="GO:0016709">
    <property type="term" value="F:oxidoreductase activity, acting on paired donors, with incorporation or reduction of molecular oxygen, NAD(P)H as one donor, and incorporation of one atom of oxygen"/>
    <property type="evidence" value="ECO:0007669"/>
    <property type="project" value="UniProtKB-ARBA"/>
</dbReference>
<dbReference type="EMBL" id="JAQGDS010000008">
    <property type="protein sequence ID" value="KAJ6258552.1"/>
    <property type="molecule type" value="Genomic_DNA"/>
</dbReference>
<comment type="similarity">
    <text evidence="1">Belongs to the PheA/TfdB FAD monooxygenase family.</text>
</comment>
<dbReference type="InterPro" id="IPR038220">
    <property type="entry name" value="PHOX_C_sf"/>
</dbReference>
<evidence type="ECO:0000256" key="4">
    <source>
        <dbReference type="ARBA" id="ARBA00023002"/>
    </source>
</evidence>
<evidence type="ECO:0000256" key="2">
    <source>
        <dbReference type="ARBA" id="ARBA00022630"/>
    </source>
</evidence>
<keyword evidence="2" id="KW-0285">Flavoprotein</keyword>
<dbReference type="InterPro" id="IPR036249">
    <property type="entry name" value="Thioredoxin-like_sf"/>
</dbReference>
<dbReference type="Pfam" id="PF01494">
    <property type="entry name" value="FAD_binding_3"/>
    <property type="match status" value="2"/>
</dbReference>
<evidence type="ECO:0000313" key="7">
    <source>
        <dbReference type="EMBL" id="KAJ6258552.1"/>
    </source>
</evidence>
<dbReference type="PRINTS" id="PR00420">
    <property type="entry name" value="RNGMNOXGNASE"/>
</dbReference>
<keyword evidence="8" id="KW-1185">Reference proteome</keyword>
<dbReference type="Gene3D" id="3.40.30.20">
    <property type="match status" value="1"/>
</dbReference>
<feature type="domain" description="FAD-binding" evidence="5">
    <location>
        <begin position="8"/>
        <end position="133"/>
    </location>
</feature>
<dbReference type="InterPro" id="IPR050641">
    <property type="entry name" value="RIFMO-like"/>
</dbReference>
<dbReference type="PANTHER" id="PTHR43004">
    <property type="entry name" value="TRK SYSTEM POTASSIUM UPTAKE PROTEIN"/>
    <property type="match status" value="1"/>
</dbReference>
<organism evidence="7 8">
    <name type="scientific">Drechslerella dactyloides</name>
    <name type="common">Nematode-trapping fungus</name>
    <name type="synonym">Arthrobotrys dactyloides</name>
    <dbReference type="NCBI Taxonomy" id="74499"/>
    <lineage>
        <taxon>Eukaryota</taxon>
        <taxon>Fungi</taxon>
        <taxon>Dikarya</taxon>
        <taxon>Ascomycota</taxon>
        <taxon>Pezizomycotina</taxon>
        <taxon>Orbiliomycetes</taxon>
        <taxon>Orbiliales</taxon>
        <taxon>Orbiliaceae</taxon>
        <taxon>Drechslerella</taxon>
    </lineage>
</organism>
<dbReference type="SUPFAM" id="SSF51905">
    <property type="entry name" value="FAD/NAD(P)-binding domain"/>
    <property type="match status" value="1"/>
</dbReference>
<keyword evidence="4" id="KW-0560">Oxidoreductase</keyword>